<dbReference type="PROSITE" id="PS00195">
    <property type="entry name" value="GLUTAREDOXIN_1"/>
    <property type="match status" value="1"/>
</dbReference>
<evidence type="ECO:0000313" key="4">
    <source>
        <dbReference type="Proteomes" id="UP000199647"/>
    </source>
</evidence>
<dbReference type="Proteomes" id="UP000199647">
    <property type="component" value="Unassembled WGS sequence"/>
</dbReference>
<dbReference type="InterPro" id="IPR011767">
    <property type="entry name" value="GLR_AS"/>
</dbReference>
<dbReference type="STRING" id="1855383.SAMN05216548_11486"/>
<reference evidence="3 4" key="1">
    <citation type="submission" date="2016-10" db="EMBL/GenBank/DDBJ databases">
        <authorList>
            <person name="de Groot N.N."/>
        </authorList>
    </citation>
    <scope>NUCLEOTIDE SEQUENCE [LARGE SCALE GENOMIC DNA]</scope>
    <source>
        <strain evidence="3 4">A52C2</strain>
    </source>
</reference>
<dbReference type="SUPFAM" id="SSF52833">
    <property type="entry name" value="Thioredoxin-like"/>
    <property type="match status" value="1"/>
</dbReference>
<dbReference type="Gene3D" id="3.40.30.10">
    <property type="entry name" value="Glutaredoxin"/>
    <property type="match status" value="1"/>
</dbReference>
<proteinExistence type="predicted"/>
<keyword evidence="4" id="KW-1185">Reference proteome</keyword>
<organism evidence="3 4">
    <name type="scientific">Faunimonas pinastri</name>
    <dbReference type="NCBI Taxonomy" id="1855383"/>
    <lineage>
        <taxon>Bacteria</taxon>
        <taxon>Pseudomonadati</taxon>
        <taxon>Pseudomonadota</taxon>
        <taxon>Alphaproteobacteria</taxon>
        <taxon>Hyphomicrobiales</taxon>
        <taxon>Afifellaceae</taxon>
        <taxon>Faunimonas</taxon>
    </lineage>
</organism>
<name>A0A1H9MWR0_9HYPH</name>
<dbReference type="PROSITE" id="PS51354">
    <property type="entry name" value="GLUTAREDOXIN_2"/>
    <property type="match status" value="1"/>
</dbReference>
<gene>
    <name evidence="3" type="ORF">SAMN05216548_11486</name>
</gene>
<dbReference type="AlphaFoldDB" id="A0A1H9MWR0"/>
<feature type="domain" description="Glutaredoxin" evidence="2">
    <location>
        <begin position="6"/>
        <end position="61"/>
    </location>
</feature>
<dbReference type="InterPro" id="IPR036249">
    <property type="entry name" value="Thioredoxin-like_sf"/>
</dbReference>
<evidence type="ECO:0000313" key="3">
    <source>
        <dbReference type="EMBL" id="SER28156.1"/>
    </source>
</evidence>
<evidence type="ECO:0000259" key="2">
    <source>
        <dbReference type="Pfam" id="PF00462"/>
    </source>
</evidence>
<evidence type="ECO:0000256" key="1">
    <source>
        <dbReference type="ARBA" id="ARBA00015343"/>
    </source>
</evidence>
<dbReference type="Pfam" id="PF00462">
    <property type="entry name" value="Glutaredoxin"/>
    <property type="match status" value="1"/>
</dbReference>
<protein>
    <recommendedName>
        <fullName evidence="1">Glutaredoxin 1</fullName>
    </recommendedName>
</protein>
<dbReference type="InterPro" id="IPR002109">
    <property type="entry name" value="Glutaredoxin"/>
</dbReference>
<dbReference type="EMBL" id="FOFG01000014">
    <property type="protein sequence ID" value="SER28156.1"/>
    <property type="molecule type" value="Genomic_DNA"/>
</dbReference>
<sequence length="92" mass="10534">MANFRVYGFETCPFCKRALNMLLLDGATIDYVKLPTLEERTAWMDERGFVDGDRTFPKVYLVDKEQEVLIGGSDALELYLHTQRAIDEQIAA</sequence>
<accession>A0A1H9MWR0</accession>